<proteinExistence type="inferred from homology"/>
<evidence type="ECO:0000256" key="3">
    <source>
        <dbReference type="PIRSR" id="PIRSR037947-2"/>
    </source>
</evidence>
<dbReference type="Pfam" id="PF07986">
    <property type="entry name" value="TBCC"/>
    <property type="match status" value="1"/>
</dbReference>
<keyword evidence="6" id="KW-1185">Reference proteome</keyword>
<dbReference type="GO" id="GO:1990075">
    <property type="term" value="C:periciliary membrane compartment"/>
    <property type="evidence" value="ECO:0007669"/>
    <property type="project" value="TreeGrafter"/>
</dbReference>
<evidence type="ECO:0000256" key="2">
    <source>
        <dbReference type="ARBA" id="ARBA00022741"/>
    </source>
</evidence>
<dbReference type="InterPro" id="IPR012945">
    <property type="entry name" value="Tubulin-bd_cofactor_C_dom"/>
</dbReference>
<feature type="lipid moiety-binding region" description="N-myristoyl glycine" evidence="3">
    <location>
        <position position="2"/>
    </location>
</feature>
<dbReference type="AlphaFoldDB" id="A0AAW1Q3L7"/>
<feature type="domain" description="C-CAP/cofactor C-like" evidence="4">
    <location>
        <begin position="8"/>
        <end position="180"/>
    </location>
</feature>
<dbReference type="SMART" id="SM00673">
    <property type="entry name" value="CARP"/>
    <property type="match status" value="2"/>
</dbReference>
<comment type="similarity">
    <text evidence="1">Belongs to the TBCC family.</text>
</comment>
<feature type="lipid moiety-binding region" description="S-palmitoyl cysteine" evidence="3">
    <location>
        <position position="3"/>
    </location>
</feature>
<reference evidence="5 6" key="1">
    <citation type="journal article" date="2024" name="Nat. Commun.">
        <title>Phylogenomics reveals the evolutionary origins of lichenization in chlorophyte algae.</title>
        <authorList>
            <person name="Puginier C."/>
            <person name="Libourel C."/>
            <person name="Otte J."/>
            <person name="Skaloud P."/>
            <person name="Haon M."/>
            <person name="Grisel S."/>
            <person name="Petersen M."/>
            <person name="Berrin J.G."/>
            <person name="Delaux P.M."/>
            <person name="Dal Grande F."/>
            <person name="Keller J."/>
        </authorList>
    </citation>
    <scope>NUCLEOTIDE SEQUENCE [LARGE SCALE GENOMIC DNA]</scope>
    <source>
        <strain evidence="5 6">SAG 2043</strain>
    </source>
</reference>
<dbReference type="GO" id="GO:0006892">
    <property type="term" value="P:post-Golgi vesicle-mediated transport"/>
    <property type="evidence" value="ECO:0007669"/>
    <property type="project" value="TreeGrafter"/>
</dbReference>
<name>A0AAW1Q3L7_9CHLO</name>
<evidence type="ECO:0000259" key="4">
    <source>
        <dbReference type="PROSITE" id="PS51329"/>
    </source>
</evidence>
<dbReference type="GO" id="GO:0005929">
    <property type="term" value="C:cilium"/>
    <property type="evidence" value="ECO:0007669"/>
    <property type="project" value="TreeGrafter"/>
</dbReference>
<evidence type="ECO:0000313" key="6">
    <source>
        <dbReference type="Proteomes" id="UP001489004"/>
    </source>
</evidence>
<dbReference type="Proteomes" id="UP001489004">
    <property type="component" value="Unassembled WGS sequence"/>
</dbReference>
<sequence>MGCWLSRAADRSKAYEVKEADQPTIQAYTWDAAQRPDPKDFMLTNLKGETRVRLPGSINGQQFIIENCEDCNIYLFDHSAAVTLDDCKNCRIFVGPVESSIFIRDCSDCKCVVVCRQFRTRDCHRCDCLLFCRTQPIIESSTKMGLGCYDYNYKGLTDHLQAVQMSIWHNFWSRIHDFTPDAANWHFLPEETTTERLLGPLPEACQELRPTADSKGVVVTRGERPALSQEYCWILFPPATAGNAYDFASQAAALNLTLLRSNEAKMDASMAASIVEKAGWAHSLSQTLQSGNCVGLEFGGEACVMKLAPLAEKAGVVFTANPEVPAVFRYHGVDG</sequence>
<dbReference type="InterPro" id="IPR006599">
    <property type="entry name" value="CARP_motif"/>
</dbReference>
<dbReference type="GO" id="GO:0005096">
    <property type="term" value="F:GTPase activator activity"/>
    <property type="evidence" value="ECO:0007669"/>
    <property type="project" value="InterPro"/>
</dbReference>
<accession>A0AAW1Q3L7</accession>
<dbReference type="EMBL" id="JALJOR010000007">
    <property type="protein sequence ID" value="KAK9814769.1"/>
    <property type="molecule type" value="Genomic_DNA"/>
</dbReference>
<dbReference type="PANTHER" id="PTHR15440:SF0">
    <property type="entry name" value="PROTEIN XRP2"/>
    <property type="match status" value="1"/>
</dbReference>
<dbReference type="PANTHER" id="PTHR15440">
    <property type="entry name" value="XRP2 PROTEIN"/>
    <property type="match status" value="1"/>
</dbReference>
<protein>
    <recommendedName>
        <fullName evidence="4">C-CAP/cofactor C-like domain-containing protein</fullName>
    </recommendedName>
</protein>
<keyword evidence="2" id="KW-0547">Nucleotide-binding</keyword>
<dbReference type="InterPro" id="IPR016098">
    <property type="entry name" value="CAP/MinC_C"/>
</dbReference>
<dbReference type="PROSITE" id="PS51329">
    <property type="entry name" value="C_CAP_COFACTOR_C"/>
    <property type="match status" value="1"/>
</dbReference>
<organism evidence="5 6">
    <name type="scientific">[Myrmecia] bisecta</name>
    <dbReference type="NCBI Taxonomy" id="41462"/>
    <lineage>
        <taxon>Eukaryota</taxon>
        <taxon>Viridiplantae</taxon>
        <taxon>Chlorophyta</taxon>
        <taxon>core chlorophytes</taxon>
        <taxon>Trebouxiophyceae</taxon>
        <taxon>Trebouxiales</taxon>
        <taxon>Trebouxiaceae</taxon>
        <taxon>Myrmecia</taxon>
    </lineage>
</organism>
<dbReference type="Gene3D" id="2.160.20.70">
    <property type="match status" value="1"/>
</dbReference>
<comment type="caution">
    <text evidence="5">The sequence shown here is derived from an EMBL/GenBank/DDBJ whole genome shotgun (WGS) entry which is preliminary data.</text>
</comment>
<dbReference type="InterPro" id="IPR036223">
    <property type="entry name" value="CAP_C_sf"/>
</dbReference>
<evidence type="ECO:0000256" key="1">
    <source>
        <dbReference type="ARBA" id="ARBA00008848"/>
    </source>
</evidence>
<dbReference type="GO" id="GO:0000166">
    <property type="term" value="F:nucleotide binding"/>
    <property type="evidence" value="ECO:0007669"/>
    <property type="project" value="UniProtKB-KW"/>
</dbReference>
<dbReference type="SUPFAM" id="SSF69340">
    <property type="entry name" value="C-terminal domain of adenylylcyclase associated protein"/>
    <property type="match status" value="1"/>
</dbReference>
<dbReference type="InterPro" id="IPR017901">
    <property type="entry name" value="C-CAP_CF_C-like"/>
</dbReference>
<evidence type="ECO:0000313" key="5">
    <source>
        <dbReference type="EMBL" id="KAK9814769.1"/>
    </source>
</evidence>
<dbReference type="InterPro" id="IPR039093">
    <property type="entry name" value="XRP2"/>
</dbReference>
<dbReference type="PIRSF" id="PIRSF037947">
    <property type="entry name" value="Protein_XRP2"/>
    <property type="match status" value="1"/>
</dbReference>
<gene>
    <name evidence="5" type="ORF">WJX72_011217</name>
</gene>